<organism evidence="1 2">
    <name type="scientific">Sphaerodactylus townsendi</name>
    <dbReference type="NCBI Taxonomy" id="933632"/>
    <lineage>
        <taxon>Eukaryota</taxon>
        <taxon>Metazoa</taxon>
        <taxon>Chordata</taxon>
        <taxon>Craniata</taxon>
        <taxon>Vertebrata</taxon>
        <taxon>Euteleostomi</taxon>
        <taxon>Lepidosauria</taxon>
        <taxon>Squamata</taxon>
        <taxon>Bifurcata</taxon>
        <taxon>Gekkota</taxon>
        <taxon>Sphaerodactylidae</taxon>
        <taxon>Sphaerodactylus</taxon>
    </lineage>
</organism>
<accession>A0ACB8EY55</accession>
<comment type="caution">
    <text evidence="1">The sequence shown here is derived from an EMBL/GenBank/DDBJ whole genome shotgun (WGS) entry which is preliminary data.</text>
</comment>
<protein>
    <submittedName>
        <fullName evidence="1">Uncharacterized protein</fullName>
    </submittedName>
</protein>
<gene>
    <name evidence="1" type="ORF">K3G42_004333</name>
</gene>
<sequence>MAILLDRIHDTESSVSPGTPHLCLLNQSQRDCELDFWCSEESQGGSSSLGPAISLVLPIIYALICASGVLANGLVISVVLGCKQKVVSDIYILNLAVADLLFLVGMPFIIHQLLQEQGWVFGDFLCWAATTIDLNNQFSSVAIVTLLCIDRYVAVVYSSTIGQKRTLRCTALINAAVWAGSLALSTPAMLYARVHWDNTTEICLIDLPGPHSMYWYTLYQSLVAFLLPLLVITVLYSLTLHHLFRAMRRVRREASARSRKVTRMALTIIAAFFVCWTPYHVLQLVNLTATPSATFFYLYQATICLSYAHSCVSPILVIFCTEFFRERMAQSRWRYCRFLTRWRRTRQKGSVSITAVLYSPEVSHAVSPCSRSPFGTGRALSSLTEATGFSDVVSGHEEEPL</sequence>
<name>A0ACB8EY55_9SAUR</name>
<evidence type="ECO:0000313" key="1">
    <source>
        <dbReference type="EMBL" id="KAH7997630.1"/>
    </source>
</evidence>
<proteinExistence type="predicted"/>
<dbReference type="Proteomes" id="UP000827872">
    <property type="component" value="Linkage Group LG12"/>
</dbReference>
<dbReference type="EMBL" id="CM037625">
    <property type="protein sequence ID" value="KAH7997630.1"/>
    <property type="molecule type" value="Genomic_DNA"/>
</dbReference>
<evidence type="ECO:0000313" key="2">
    <source>
        <dbReference type="Proteomes" id="UP000827872"/>
    </source>
</evidence>
<reference evidence="1" key="1">
    <citation type="submission" date="2021-08" db="EMBL/GenBank/DDBJ databases">
        <title>The first chromosome-level gecko genome reveals the dynamic sex chromosomes of Neotropical dwarf geckos (Sphaerodactylidae: Sphaerodactylus).</title>
        <authorList>
            <person name="Pinto B.J."/>
            <person name="Keating S.E."/>
            <person name="Gamble T."/>
        </authorList>
    </citation>
    <scope>NUCLEOTIDE SEQUENCE</scope>
    <source>
        <strain evidence="1">TG3544</strain>
    </source>
</reference>
<keyword evidence="2" id="KW-1185">Reference proteome</keyword>